<protein>
    <submittedName>
        <fullName evidence="8">PPR domain-containing protein/PPR_2 domain-containing protein/DYW_deaminase domain-containing protein</fullName>
    </submittedName>
</protein>
<evidence type="ECO:0000256" key="4">
    <source>
        <dbReference type="SAM" id="Coils"/>
    </source>
</evidence>
<evidence type="ECO:0000256" key="5">
    <source>
        <dbReference type="SAM" id="MobiDB-lite"/>
    </source>
</evidence>
<dbReference type="InterPro" id="IPR002885">
    <property type="entry name" value="PPR_rpt"/>
</dbReference>
<proteinExistence type="inferred from homology"/>
<sequence length="1032" mass="115360">MYFSPPSPMDDEPEDQGPGSYNEQTAMTFQQKEEYIENNVDLDNIINNIIGGNSIVNGNKMVDENSVGDGNNGSTPFMEDINVLKAIPPGYFGEGLPYAPIDWPNPGDIWGWCVGRRATSAGYYQDRFLLLPKRLQKPHSPKQRFGSKSAVARYIETEIPGADIDAFFASFSWKIPSTKGVSAQAETEGVGKEGKEEVSTRRREKRKAAMPPPIKSPPTKSPAAKSRDVPKRAASKREVREVPRREVPKRKTRRSGGRIDSEFFDEEAGMNESNKGLTMETPAELSLTPEEFDEYLNALDDIIDQPIPEAPLHISSPVLGEEIIEARSKLSSLLDMDFPSLFGSKKLNELTNLAFILRKDPNLSAEQLVKLKLIEEIPSFSEVFLENRVIAEQADNFFESLEANKAKVTDLKKEYSELKEQVGQLQAEVDSNMSTVKEIDEEIAKLQARRAELTHTIETMKKKKVKLTTTQDKVAKSIPRVVQEIQVANSKRPEWELKKENAGKREAEILDKFIPLKGFALIPSKYSDKPGTTLLAYQSVRMEGANVDRFSFPPLLKAAARVSWLTEGMEIHGLAAKLGFANDQFVQTGLVRLYASCGRILDARLMFDKISHRDVVTWSTMIDGSIVTMYANCGCINLAKKFYDNISPKNMFISTAMVSGYSKLGRVQDARLIFDNMVEKDLVCWSAMISGYAESDQPQEALNLFSEMQVSGIQPDEVNMLGVISACGHLGVLEQAKQIHKYADKNGFGGALPINNALIDMYAKCGSLERACVVFEKMLRRNVISWTSMISAFAMHGDACNAISFFNKMKYENVEPNGVTFVGVLYACSHAGLVDEGRNIFASMINEHNISPKHEHYGCMVDLFGRAGLLREALDLVETMPLAPNIVIWGSLMAACQIHAETELGEFAAKQILELEPNHDGALVTLSNIYAKGKRNHKQSDQIYEKLDEVVRDLKLVGYAPNTSSSLVDLEEEEKRKVVVWHSEKLALCYGLLSERKESCIRIVKNLRVCEDCHAFMKLVSKVYEREIVVRD</sequence>
<dbReference type="FunFam" id="1.25.40.10:FF:000348">
    <property type="entry name" value="Pentatricopeptide repeat-containing protein chloroplastic"/>
    <property type="match status" value="1"/>
</dbReference>
<feature type="domain" description="DUF7081" evidence="7">
    <location>
        <begin position="90"/>
        <end position="177"/>
    </location>
</feature>
<dbReference type="InterPro" id="IPR032867">
    <property type="entry name" value="DYW_dom"/>
</dbReference>
<dbReference type="PROSITE" id="PS51375">
    <property type="entry name" value="PPR"/>
    <property type="match status" value="3"/>
</dbReference>
<feature type="compositionally biased region" description="Basic residues" evidence="5">
    <location>
        <begin position="247"/>
        <end position="256"/>
    </location>
</feature>
<dbReference type="NCBIfam" id="TIGR00756">
    <property type="entry name" value="PPR"/>
    <property type="match status" value="3"/>
</dbReference>
<keyword evidence="2" id="KW-0677">Repeat</keyword>
<comment type="caution">
    <text evidence="8">The sequence shown here is derived from an EMBL/GenBank/DDBJ whole genome shotgun (WGS) entry which is preliminary data.</text>
</comment>
<feature type="compositionally biased region" description="Pro residues" evidence="5">
    <location>
        <begin position="210"/>
        <end position="220"/>
    </location>
</feature>
<organism evidence="8 9">
    <name type="scientific">Cephalotus follicularis</name>
    <name type="common">Albany pitcher plant</name>
    <dbReference type="NCBI Taxonomy" id="3775"/>
    <lineage>
        <taxon>Eukaryota</taxon>
        <taxon>Viridiplantae</taxon>
        <taxon>Streptophyta</taxon>
        <taxon>Embryophyta</taxon>
        <taxon>Tracheophyta</taxon>
        <taxon>Spermatophyta</taxon>
        <taxon>Magnoliopsida</taxon>
        <taxon>eudicotyledons</taxon>
        <taxon>Gunneridae</taxon>
        <taxon>Pentapetalae</taxon>
        <taxon>rosids</taxon>
        <taxon>fabids</taxon>
        <taxon>Oxalidales</taxon>
        <taxon>Cephalotaceae</taxon>
        <taxon>Cephalotus</taxon>
    </lineage>
</organism>
<dbReference type="Proteomes" id="UP000187406">
    <property type="component" value="Unassembled WGS sequence"/>
</dbReference>
<dbReference type="PANTHER" id="PTHR47926:SF347">
    <property type="entry name" value="PENTATRICOPEPTIDE REPEAT-CONTAINING PROTEIN"/>
    <property type="match status" value="1"/>
</dbReference>
<dbReference type="EMBL" id="BDDD01002500">
    <property type="protein sequence ID" value="GAV81848.1"/>
    <property type="molecule type" value="Genomic_DNA"/>
</dbReference>
<dbReference type="OrthoDB" id="185373at2759"/>
<evidence type="ECO:0000313" key="8">
    <source>
        <dbReference type="EMBL" id="GAV81848.1"/>
    </source>
</evidence>
<evidence type="ECO:0000313" key="9">
    <source>
        <dbReference type="Proteomes" id="UP000187406"/>
    </source>
</evidence>
<dbReference type="GO" id="GO:0009451">
    <property type="term" value="P:RNA modification"/>
    <property type="evidence" value="ECO:0007669"/>
    <property type="project" value="InterPro"/>
</dbReference>
<feature type="non-terminal residue" evidence="8">
    <location>
        <position position="1032"/>
    </location>
</feature>
<name>A0A1Q3CP60_CEPFO</name>
<dbReference type="Pfam" id="PF20431">
    <property type="entry name" value="E_motif"/>
    <property type="match status" value="1"/>
</dbReference>
<dbReference type="InterPro" id="IPR046960">
    <property type="entry name" value="PPR_At4g14850-like_plant"/>
</dbReference>
<dbReference type="InterPro" id="IPR055508">
    <property type="entry name" value="DUF7081"/>
</dbReference>
<dbReference type="InterPro" id="IPR046848">
    <property type="entry name" value="E_motif"/>
</dbReference>
<keyword evidence="9" id="KW-1185">Reference proteome</keyword>
<evidence type="ECO:0000256" key="3">
    <source>
        <dbReference type="PROSITE-ProRule" id="PRU00708"/>
    </source>
</evidence>
<dbReference type="Gene3D" id="1.20.5.340">
    <property type="match status" value="1"/>
</dbReference>
<feature type="repeat" description="PPR" evidence="3">
    <location>
        <begin position="650"/>
        <end position="680"/>
    </location>
</feature>
<evidence type="ECO:0000259" key="7">
    <source>
        <dbReference type="Pfam" id="PF23299"/>
    </source>
</evidence>
<dbReference type="InterPro" id="IPR011990">
    <property type="entry name" value="TPR-like_helical_dom_sf"/>
</dbReference>
<dbReference type="Pfam" id="PF13041">
    <property type="entry name" value="PPR_2"/>
    <property type="match status" value="2"/>
</dbReference>
<accession>A0A1Q3CP60</accession>
<dbReference type="Pfam" id="PF23299">
    <property type="entry name" value="DUF7081"/>
    <property type="match status" value="1"/>
</dbReference>
<feature type="compositionally biased region" description="Basic and acidic residues" evidence="5">
    <location>
        <begin position="225"/>
        <end position="246"/>
    </location>
</feature>
<feature type="region of interest" description="Disordered" evidence="5">
    <location>
        <begin position="1"/>
        <end position="22"/>
    </location>
</feature>
<feature type="domain" description="DYW" evidence="6">
    <location>
        <begin position="958"/>
        <end position="1032"/>
    </location>
</feature>
<dbReference type="PANTHER" id="PTHR47926">
    <property type="entry name" value="PENTATRICOPEPTIDE REPEAT-CONTAINING PROTEIN"/>
    <property type="match status" value="1"/>
</dbReference>
<feature type="coiled-coil region" evidence="4">
    <location>
        <begin position="401"/>
        <end position="463"/>
    </location>
</feature>
<dbReference type="AlphaFoldDB" id="A0A1Q3CP60"/>
<keyword evidence="4" id="KW-0175">Coiled coil</keyword>
<gene>
    <name evidence="8" type="ORF">CFOL_v3_25301</name>
</gene>
<feature type="region of interest" description="Disordered" evidence="5">
    <location>
        <begin position="180"/>
        <end position="261"/>
    </location>
</feature>
<reference evidence="9" key="1">
    <citation type="submission" date="2016-04" db="EMBL/GenBank/DDBJ databases">
        <title>Cephalotus genome sequencing.</title>
        <authorList>
            <person name="Fukushima K."/>
            <person name="Hasebe M."/>
            <person name="Fang X."/>
        </authorList>
    </citation>
    <scope>NUCLEOTIDE SEQUENCE [LARGE SCALE GENOMIC DNA]</scope>
    <source>
        <strain evidence="9">cv. St1</strain>
    </source>
</reference>
<dbReference type="GO" id="GO:0003723">
    <property type="term" value="F:RNA binding"/>
    <property type="evidence" value="ECO:0007669"/>
    <property type="project" value="InterPro"/>
</dbReference>
<dbReference type="Gene3D" id="1.25.40.10">
    <property type="entry name" value="Tetratricopeptide repeat domain"/>
    <property type="match status" value="3"/>
</dbReference>
<dbReference type="InParanoid" id="A0A1Q3CP60"/>
<feature type="compositionally biased region" description="Basic and acidic residues" evidence="5">
    <location>
        <begin position="189"/>
        <end position="201"/>
    </location>
</feature>
<feature type="repeat" description="PPR" evidence="3">
    <location>
        <begin position="681"/>
        <end position="715"/>
    </location>
</feature>
<feature type="repeat" description="PPR" evidence="3">
    <location>
        <begin position="782"/>
        <end position="816"/>
    </location>
</feature>
<evidence type="ECO:0000256" key="2">
    <source>
        <dbReference type="ARBA" id="ARBA00022737"/>
    </source>
</evidence>
<dbReference type="GO" id="GO:0008270">
    <property type="term" value="F:zinc ion binding"/>
    <property type="evidence" value="ECO:0007669"/>
    <property type="project" value="InterPro"/>
</dbReference>
<dbReference type="Pfam" id="PF01535">
    <property type="entry name" value="PPR"/>
    <property type="match status" value="1"/>
</dbReference>
<dbReference type="SUPFAM" id="SSF48452">
    <property type="entry name" value="TPR-like"/>
    <property type="match status" value="1"/>
</dbReference>
<dbReference type="Pfam" id="PF14432">
    <property type="entry name" value="DYW_deaminase"/>
    <property type="match status" value="1"/>
</dbReference>
<dbReference type="FunFam" id="1.25.40.10:FF:000184">
    <property type="entry name" value="Pentatricopeptide repeat-containing protein, chloroplastic"/>
    <property type="match status" value="1"/>
</dbReference>
<evidence type="ECO:0000256" key="1">
    <source>
        <dbReference type="ARBA" id="ARBA00006643"/>
    </source>
</evidence>
<evidence type="ECO:0000259" key="6">
    <source>
        <dbReference type="Pfam" id="PF14432"/>
    </source>
</evidence>
<comment type="similarity">
    <text evidence="1">Belongs to the PPR family. PCMP-H subfamily.</text>
</comment>